<proteinExistence type="predicted"/>
<dbReference type="PANTHER" id="PTHR11439:SF483">
    <property type="entry name" value="PEPTIDE SYNTHASE GLIP-LIKE, PUTATIVE (AFU_ORTHOLOGUE AFUA_3G12920)-RELATED"/>
    <property type="match status" value="1"/>
</dbReference>
<name>A0A9Q3F5D8_9BASI</name>
<gene>
    <name evidence="1" type="ORF">O181_071328</name>
</gene>
<sequence>MEDLCEADYVLGIYLCRDRVQKTISLSQKLYVSKLLHKYGMSGRKSVTTPMVPSSHLTQVEEGFEVTDFNYRKAVGLLTYLTSCSQPDIAYVNSALSQFLEKLPVKRVTNLNRVLCYLQGTQYYLLNLGENGKIEYIKG</sequence>
<dbReference type="PANTHER" id="PTHR11439">
    <property type="entry name" value="GAG-POL-RELATED RETROTRANSPOSON"/>
    <property type="match status" value="1"/>
</dbReference>
<keyword evidence="2" id="KW-1185">Reference proteome</keyword>
<evidence type="ECO:0000313" key="1">
    <source>
        <dbReference type="EMBL" id="MBW0531613.1"/>
    </source>
</evidence>
<dbReference type="AlphaFoldDB" id="A0A9Q3F5D8"/>
<reference evidence="1" key="1">
    <citation type="submission" date="2021-03" db="EMBL/GenBank/DDBJ databases">
        <title>Draft genome sequence of rust myrtle Austropuccinia psidii MF-1, a brazilian biotype.</title>
        <authorList>
            <person name="Quecine M.C."/>
            <person name="Pachon D.M.R."/>
            <person name="Bonatelli M.L."/>
            <person name="Correr F.H."/>
            <person name="Franceschini L.M."/>
            <person name="Leite T.F."/>
            <person name="Margarido G.R.A."/>
            <person name="Almeida C.A."/>
            <person name="Ferrarezi J.A."/>
            <person name="Labate C.A."/>
        </authorList>
    </citation>
    <scope>NUCLEOTIDE SEQUENCE</scope>
    <source>
        <strain evidence="1">MF-1</strain>
    </source>
</reference>
<dbReference type="OrthoDB" id="121181at2759"/>
<protein>
    <recommendedName>
        <fullName evidence="3">Reverse transcriptase Ty1/copia-type domain-containing protein</fullName>
    </recommendedName>
</protein>
<comment type="caution">
    <text evidence="1">The sequence shown here is derived from an EMBL/GenBank/DDBJ whole genome shotgun (WGS) entry which is preliminary data.</text>
</comment>
<dbReference type="EMBL" id="AVOT02036993">
    <property type="protein sequence ID" value="MBW0531613.1"/>
    <property type="molecule type" value="Genomic_DNA"/>
</dbReference>
<evidence type="ECO:0008006" key="3">
    <source>
        <dbReference type="Google" id="ProtNLM"/>
    </source>
</evidence>
<accession>A0A9Q3F5D8</accession>
<dbReference type="Proteomes" id="UP000765509">
    <property type="component" value="Unassembled WGS sequence"/>
</dbReference>
<evidence type="ECO:0000313" key="2">
    <source>
        <dbReference type="Proteomes" id="UP000765509"/>
    </source>
</evidence>
<organism evidence="1 2">
    <name type="scientific">Austropuccinia psidii MF-1</name>
    <dbReference type="NCBI Taxonomy" id="1389203"/>
    <lineage>
        <taxon>Eukaryota</taxon>
        <taxon>Fungi</taxon>
        <taxon>Dikarya</taxon>
        <taxon>Basidiomycota</taxon>
        <taxon>Pucciniomycotina</taxon>
        <taxon>Pucciniomycetes</taxon>
        <taxon>Pucciniales</taxon>
        <taxon>Sphaerophragmiaceae</taxon>
        <taxon>Austropuccinia</taxon>
    </lineage>
</organism>